<evidence type="ECO:0000256" key="5">
    <source>
        <dbReference type="ARBA" id="ARBA00022857"/>
    </source>
</evidence>
<evidence type="ECO:0000256" key="1">
    <source>
        <dbReference type="ARBA" id="ARBA00004903"/>
    </source>
</evidence>
<comment type="catalytic activity">
    <reaction evidence="7">
        <text>(6S)-5,6,7,8-tetrahydrofolate + NADP(+) = 7,8-dihydrofolate + NADPH + H(+)</text>
        <dbReference type="Rhea" id="RHEA:15009"/>
        <dbReference type="ChEBI" id="CHEBI:15378"/>
        <dbReference type="ChEBI" id="CHEBI:57451"/>
        <dbReference type="ChEBI" id="CHEBI:57453"/>
        <dbReference type="ChEBI" id="CHEBI:57783"/>
        <dbReference type="ChEBI" id="CHEBI:58349"/>
        <dbReference type="EC" id="1.5.1.3"/>
    </reaction>
</comment>
<dbReference type="GO" id="GO:0046654">
    <property type="term" value="P:tetrahydrofolate biosynthetic process"/>
    <property type="evidence" value="ECO:0007669"/>
    <property type="project" value="InterPro"/>
</dbReference>
<comment type="pathway">
    <text evidence="1 7">Cofactor biosynthesis; tetrahydrofolate biosynthesis; 5,6,7,8-tetrahydrofolate from 7,8-dihydrofolate: step 1/1.</text>
</comment>
<dbReference type="Pfam" id="PF00186">
    <property type="entry name" value="DHFR_1"/>
    <property type="match status" value="1"/>
</dbReference>
<comment type="function">
    <text evidence="7">Key enzyme in folate metabolism. Catalyzes an essential reaction for de novo glycine and purine synthesis, and for DNA precursor synthesis.</text>
</comment>
<evidence type="ECO:0000313" key="10">
    <source>
        <dbReference type="EMBL" id="WUM20475.1"/>
    </source>
</evidence>
<dbReference type="InterPro" id="IPR024072">
    <property type="entry name" value="DHFR-like_dom_sf"/>
</dbReference>
<dbReference type="Gene3D" id="3.40.430.10">
    <property type="entry name" value="Dihydrofolate Reductase, subunit A"/>
    <property type="match status" value="1"/>
</dbReference>
<dbReference type="GO" id="GO:0004146">
    <property type="term" value="F:dihydrofolate reductase activity"/>
    <property type="evidence" value="ECO:0007669"/>
    <property type="project" value="UniProtKB-EC"/>
</dbReference>
<evidence type="ECO:0000256" key="6">
    <source>
        <dbReference type="ARBA" id="ARBA00023002"/>
    </source>
</evidence>
<proteinExistence type="inferred from homology"/>
<evidence type="ECO:0000259" key="9">
    <source>
        <dbReference type="PROSITE" id="PS51330"/>
    </source>
</evidence>
<dbReference type="PROSITE" id="PS00075">
    <property type="entry name" value="DHFR_1"/>
    <property type="match status" value="1"/>
</dbReference>
<dbReference type="CDD" id="cd00209">
    <property type="entry name" value="DHFR"/>
    <property type="match status" value="1"/>
</dbReference>
<dbReference type="PANTHER" id="PTHR48069">
    <property type="entry name" value="DIHYDROFOLATE REDUCTASE"/>
    <property type="match status" value="1"/>
</dbReference>
<keyword evidence="6 7" id="KW-0560">Oxidoreductase</keyword>
<dbReference type="EC" id="1.5.1.3" evidence="3 7"/>
<gene>
    <name evidence="10" type="ORF">OG579_01075</name>
</gene>
<reference evidence="10 11" key="1">
    <citation type="submission" date="2022-10" db="EMBL/GenBank/DDBJ databases">
        <title>The complete genomes of actinobacterial strains from the NBC collection.</title>
        <authorList>
            <person name="Joergensen T.S."/>
            <person name="Alvarez Arevalo M."/>
            <person name="Sterndorff E.B."/>
            <person name="Faurdal D."/>
            <person name="Vuksanovic O."/>
            <person name="Mourched A.-S."/>
            <person name="Charusanti P."/>
            <person name="Shaw S."/>
            <person name="Blin K."/>
            <person name="Weber T."/>
        </authorList>
    </citation>
    <scope>NUCLEOTIDE SEQUENCE [LARGE SCALE GENOMIC DNA]</scope>
    <source>
        <strain evidence="10 11">NBC_00319</strain>
    </source>
</reference>
<dbReference type="Proteomes" id="UP001432128">
    <property type="component" value="Chromosome"/>
</dbReference>
<name>A0AAU4K336_9NOCA</name>
<dbReference type="InterPro" id="IPR012259">
    <property type="entry name" value="DHFR"/>
</dbReference>
<evidence type="ECO:0000256" key="4">
    <source>
        <dbReference type="ARBA" id="ARBA00022563"/>
    </source>
</evidence>
<dbReference type="GO" id="GO:0005829">
    <property type="term" value="C:cytosol"/>
    <property type="evidence" value="ECO:0007669"/>
    <property type="project" value="TreeGrafter"/>
</dbReference>
<protein>
    <recommendedName>
        <fullName evidence="3 7">Dihydrofolate reductase</fullName>
        <ecNumber evidence="3 7">1.5.1.3</ecNumber>
    </recommendedName>
</protein>
<keyword evidence="11" id="KW-1185">Reference proteome</keyword>
<dbReference type="PANTHER" id="PTHR48069:SF3">
    <property type="entry name" value="DIHYDROFOLATE REDUCTASE"/>
    <property type="match status" value="1"/>
</dbReference>
<dbReference type="RefSeq" id="WP_328857773.1">
    <property type="nucleotide sequence ID" value="NZ_CP108021.1"/>
</dbReference>
<dbReference type="EMBL" id="CP108021">
    <property type="protein sequence ID" value="WUM20475.1"/>
    <property type="molecule type" value="Genomic_DNA"/>
</dbReference>
<dbReference type="PROSITE" id="PS51330">
    <property type="entry name" value="DHFR_2"/>
    <property type="match status" value="1"/>
</dbReference>
<evidence type="ECO:0000256" key="7">
    <source>
        <dbReference type="PIRNR" id="PIRNR000194"/>
    </source>
</evidence>
<dbReference type="PIRSF" id="PIRSF000194">
    <property type="entry name" value="DHFR"/>
    <property type="match status" value="1"/>
</dbReference>
<evidence type="ECO:0000313" key="11">
    <source>
        <dbReference type="Proteomes" id="UP001432128"/>
    </source>
</evidence>
<dbReference type="GO" id="GO:0006730">
    <property type="term" value="P:one-carbon metabolic process"/>
    <property type="evidence" value="ECO:0007669"/>
    <property type="project" value="UniProtKB-KW"/>
</dbReference>
<organism evidence="10 11">
    <name type="scientific">Williamsia herbipolensis</name>
    <dbReference type="NCBI Taxonomy" id="1603258"/>
    <lineage>
        <taxon>Bacteria</taxon>
        <taxon>Bacillati</taxon>
        <taxon>Actinomycetota</taxon>
        <taxon>Actinomycetes</taxon>
        <taxon>Mycobacteriales</taxon>
        <taxon>Nocardiaceae</taxon>
        <taxon>Williamsia</taxon>
    </lineage>
</organism>
<dbReference type="GO" id="GO:0050661">
    <property type="term" value="F:NADP binding"/>
    <property type="evidence" value="ECO:0007669"/>
    <property type="project" value="InterPro"/>
</dbReference>
<evidence type="ECO:0000256" key="3">
    <source>
        <dbReference type="ARBA" id="ARBA00012856"/>
    </source>
</evidence>
<feature type="domain" description="DHFR" evidence="9">
    <location>
        <begin position="2"/>
        <end position="160"/>
    </location>
</feature>
<keyword evidence="4 7" id="KW-0554">One-carbon metabolism</keyword>
<dbReference type="InterPro" id="IPR001796">
    <property type="entry name" value="DHFR_dom"/>
</dbReference>
<evidence type="ECO:0000256" key="2">
    <source>
        <dbReference type="ARBA" id="ARBA00009539"/>
    </source>
</evidence>
<dbReference type="GO" id="GO:0046452">
    <property type="term" value="P:dihydrofolate metabolic process"/>
    <property type="evidence" value="ECO:0007669"/>
    <property type="project" value="TreeGrafter"/>
</dbReference>
<evidence type="ECO:0000256" key="8">
    <source>
        <dbReference type="RuleBase" id="RU004474"/>
    </source>
</evidence>
<dbReference type="InterPro" id="IPR017925">
    <property type="entry name" value="DHFR_CS"/>
</dbReference>
<comment type="similarity">
    <text evidence="2 7 8">Belongs to the dihydrofolate reductase family.</text>
</comment>
<dbReference type="PRINTS" id="PR00070">
    <property type="entry name" value="DHFR"/>
</dbReference>
<keyword evidence="5 7" id="KW-0521">NADP</keyword>
<dbReference type="KEGG" id="whr:OG579_01075"/>
<accession>A0AAU4K336</accession>
<dbReference type="AlphaFoldDB" id="A0AAU4K336"/>
<sequence length="172" mass="19200">MTVALIWAQGNDRAIGRDNTIPWRVPEDARHFRDLTRGHRVVMGRRTWDSLPERFRPLPDRVNVVLTTDRTWSSPGAVVAHDLPEALGGDETVMVMGGSQIYDAAMTFADVLHVTEIDVDVDGADAHAPEINPSRWVATTHGEWQESTSGLRYRFLDYRARPDAPTATPPTS</sequence>
<dbReference type="GO" id="GO:0046655">
    <property type="term" value="P:folic acid metabolic process"/>
    <property type="evidence" value="ECO:0007669"/>
    <property type="project" value="TreeGrafter"/>
</dbReference>
<dbReference type="SUPFAM" id="SSF53597">
    <property type="entry name" value="Dihydrofolate reductase-like"/>
    <property type="match status" value="1"/>
</dbReference>